<protein>
    <submittedName>
        <fullName evidence="1">Uncharacterized protein</fullName>
    </submittedName>
</protein>
<feature type="non-terminal residue" evidence="1">
    <location>
        <position position="80"/>
    </location>
</feature>
<dbReference type="EMBL" id="JADGJH010005728">
    <property type="protein sequence ID" value="KAJ3079483.1"/>
    <property type="molecule type" value="Genomic_DNA"/>
</dbReference>
<evidence type="ECO:0000313" key="2">
    <source>
        <dbReference type="Proteomes" id="UP001211907"/>
    </source>
</evidence>
<evidence type="ECO:0000313" key="1">
    <source>
        <dbReference type="EMBL" id="KAJ3079483.1"/>
    </source>
</evidence>
<proteinExistence type="predicted"/>
<keyword evidence="2" id="KW-1185">Reference proteome</keyword>
<dbReference type="Proteomes" id="UP001211907">
    <property type="component" value="Unassembled WGS sequence"/>
</dbReference>
<sequence length="80" mass="8793">MPAQPLPNAKYSKAPFNLRMPSSLGLNGDFDSDTKHNKLHYLDLAEILCAVPPFGFLDKPGLNHFENLNKNYSNGTGSTT</sequence>
<organism evidence="1 2">
    <name type="scientific">Physocladia obscura</name>
    <dbReference type="NCBI Taxonomy" id="109957"/>
    <lineage>
        <taxon>Eukaryota</taxon>
        <taxon>Fungi</taxon>
        <taxon>Fungi incertae sedis</taxon>
        <taxon>Chytridiomycota</taxon>
        <taxon>Chytridiomycota incertae sedis</taxon>
        <taxon>Chytridiomycetes</taxon>
        <taxon>Chytridiales</taxon>
        <taxon>Chytriomycetaceae</taxon>
        <taxon>Physocladia</taxon>
    </lineage>
</organism>
<reference evidence="1" key="1">
    <citation type="submission" date="2020-05" db="EMBL/GenBank/DDBJ databases">
        <title>Phylogenomic resolution of chytrid fungi.</title>
        <authorList>
            <person name="Stajich J.E."/>
            <person name="Amses K."/>
            <person name="Simmons R."/>
            <person name="Seto K."/>
            <person name="Myers J."/>
            <person name="Bonds A."/>
            <person name="Quandt C.A."/>
            <person name="Barry K."/>
            <person name="Liu P."/>
            <person name="Grigoriev I."/>
            <person name="Longcore J.E."/>
            <person name="James T.Y."/>
        </authorList>
    </citation>
    <scope>NUCLEOTIDE SEQUENCE</scope>
    <source>
        <strain evidence="1">JEL0513</strain>
    </source>
</reference>
<dbReference type="AlphaFoldDB" id="A0AAD5SL89"/>
<name>A0AAD5SL89_9FUNG</name>
<gene>
    <name evidence="1" type="ORF">HK100_010404</name>
</gene>
<comment type="caution">
    <text evidence="1">The sequence shown here is derived from an EMBL/GenBank/DDBJ whole genome shotgun (WGS) entry which is preliminary data.</text>
</comment>
<accession>A0AAD5SL89</accession>